<proteinExistence type="predicted"/>
<dbReference type="InterPro" id="IPR022201">
    <property type="entry name" value="DUF3726"/>
</dbReference>
<dbReference type="RefSeq" id="WP_153713939.1">
    <property type="nucleotide sequence ID" value="NZ_CP045871.1"/>
</dbReference>
<reference evidence="1 2" key="1">
    <citation type="submission" date="2019-11" db="EMBL/GenBank/DDBJ databases">
        <authorList>
            <person name="Khan S.A."/>
            <person name="Jeon C.O."/>
            <person name="Chun B.H."/>
        </authorList>
    </citation>
    <scope>NUCLEOTIDE SEQUENCE [LARGE SCALE GENOMIC DNA]</scope>
    <source>
        <strain evidence="1 2">IMCC 1097</strain>
    </source>
</reference>
<dbReference type="KEGG" id="llp:GH975_07555"/>
<accession>A0A5Q2QHD7</accession>
<organism evidence="1 2">
    <name type="scientific">Litorivicinus lipolyticus</name>
    <dbReference type="NCBI Taxonomy" id="418701"/>
    <lineage>
        <taxon>Bacteria</taxon>
        <taxon>Pseudomonadati</taxon>
        <taxon>Pseudomonadota</taxon>
        <taxon>Gammaproteobacteria</taxon>
        <taxon>Oceanospirillales</taxon>
        <taxon>Litorivicinaceae</taxon>
        <taxon>Litorivicinus</taxon>
    </lineage>
</organism>
<keyword evidence="2" id="KW-1185">Reference proteome</keyword>
<gene>
    <name evidence="1" type="ORF">GH975_07555</name>
</gene>
<dbReference type="AlphaFoldDB" id="A0A5Q2QHD7"/>
<evidence type="ECO:0000313" key="2">
    <source>
        <dbReference type="Proteomes" id="UP000388235"/>
    </source>
</evidence>
<protein>
    <submittedName>
        <fullName evidence="1">DUF3726 domain-containing protein</fullName>
    </submittedName>
</protein>
<dbReference type="OrthoDB" id="5792746at2"/>
<sequence>MNLSLNEVEALVKKACRGSGLNWGASAEVARCMRWLVRYQPDSLAALLALLRRNDQIGHAEVSPIQLQSPWRAPCGRLSGIMAGLSLCDMALAIDAEPIGLHQVDAPLVLLGLLARAARTRGGVLQMSCATGCALTDGHGLLIAGDFSPSESLQISLVDAVVPPSQGASRLVINPEVLAGLNAFCARTYAPATAQSRASGAGAGVTDND</sequence>
<dbReference type="Pfam" id="PF12525">
    <property type="entry name" value="DUF3726"/>
    <property type="match status" value="1"/>
</dbReference>
<dbReference type="Proteomes" id="UP000388235">
    <property type="component" value="Chromosome"/>
</dbReference>
<name>A0A5Q2QHD7_9GAMM</name>
<evidence type="ECO:0000313" key="1">
    <source>
        <dbReference type="EMBL" id="QGG80435.1"/>
    </source>
</evidence>
<dbReference type="EMBL" id="CP045871">
    <property type="protein sequence ID" value="QGG80435.1"/>
    <property type="molecule type" value="Genomic_DNA"/>
</dbReference>